<name>A0A2T1GAI3_9CYAN</name>
<evidence type="ECO:0000313" key="3">
    <source>
        <dbReference type="Proteomes" id="UP000238937"/>
    </source>
</evidence>
<dbReference type="OrthoDB" id="9837424at2"/>
<feature type="signal peptide" evidence="1">
    <location>
        <begin position="1"/>
        <end position="27"/>
    </location>
</feature>
<evidence type="ECO:0000313" key="2">
    <source>
        <dbReference type="EMBL" id="PSB54247.1"/>
    </source>
</evidence>
<protein>
    <submittedName>
        <fullName evidence="2">Uncharacterized protein</fullName>
    </submittedName>
</protein>
<sequence length="100" mass="10835">MDKNKLTVIACSGSILAAALFTDPSYAMPLQNFGDNNRQLLDGSSLPENRVNIPQSTEDGISPLNYERRLQQTAIAKFGCGCTNCVTTIRQEVKSGELAI</sequence>
<dbReference type="RefSeq" id="WP_106308204.1">
    <property type="nucleotide sequence ID" value="NZ_PVWO01000274.1"/>
</dbReference>
<reference evidence="2 3" key="1">
    <citation type="submission" date="2018-03" db="EMBL/GenBank/DDBJ databases">
        <title>The ancient ancestry and fast evolution of plastids.</title>
        <authorList>
            <person name="Moore K.R."/>
            <person name="Magnabosco C."/>
            <person name="Momper L."/>
            <person name="Gold D.A."/>
            <person name="Bosak T."/>
            <person name="Fournier G.P."/>
        </authorList>
    </citation>
    <scope>NUCLEOTIDE SEQUENCE [LARGE SCALE GENOMIC DNA]</scope>
    <source>
        <strain evidence="2 3">CCALA 037</strain>
    </source>
</reference>
<keyword evidence="1" id="KW-0732">Signal</keyword>
<comment type="caution">
    <text evidence="2">The sequence shown here is derived from an EMBL/GenBank/DDBJ whole genome shotgun (WGS) entry which is preliminary data.</text>
</comment>
<dbReference type="AlphaFoldDB" id="A0A2T1GAI3"/>
<keyword evidence="3" id="KW-1185">Reference proteome</keyword>
<dbReference type="EMBL" id="PVWO01000274">
    <property type="protein sequence ID" value="PSB54247.1"/>
    <property type="molecule type" value="Genomic_DNA"/>
</dbReference>
<dbReference type="Proteomes" id="UP000238937">
    <property type="component" value="Unassembled WGS sequence"/>
</dbReference>
<evidence type="ECO:0000256" key="1">
    <source>
        <dbReference type="SAM" id="SignalP"/>
    </source>
</evidence>
<proteinExistence type="predicted"/>
<accession>A0A2T1GAI3</accession>
<feature type="chain" id="PRO_5015603802" evidence="1">
    <location>
        <begin position="28"/>
        <end position="100"/>
    </location>
</feature>
<organism evidence="2 3">
    <name type="scientific">Chamaesiphon polymorphus CCALA 037</name>
    <dbReference type="NCBI Taxonomy" id="2107692"/>
    <lineage>
        <taxon>Bacteria</taxon>
        <taxon>Bacillati</taxon>
        <taxon>Cyanobacteriota</taxon>
        <taxon>Cyanophyceae</taxon>
        <taxon>Gomontiellales</taxon>
        <taxon>Chamaesiphonaceae</taxon>
        <taxon>Chamaesiphon</taxon>
    </lineage>
</organism>
<gene>
    <name evidence="2" type="ORF">C7B77_18730</name>
</gene>